<sequence length="107" mass="11863">MHLIDEGETGIVVIGAVRQEVLSGVRERSQFERKRDLLAEFPDRPVGTTEYVLAAEFFNTCRSRGVQGSNTDFLICACSASWGVPILTKDADFALYAQHVPVQLYQG</sequence>
<evidence type="ECO:0000313" key="1">
    <source>
        <dbReference type="EMBL" id="MFC3861402.1"/>
    </source>
</evidence>
<dbReference type="SUPFAM" id="SSF88723">
    <property type="entry name" value="PIN domain-like"/>
    <property type="match status" value="1"/>
</dbReference>
<dbReference type="RefSeq" id="WP_380078260.1">
    <property type="nucleotide sequence ID" value="NZ_JBHRZF010000142.1"/>
</dbReference>
<dbReference type="EMBL" id="JBHRZF010000142">
    <property type="protein sequence ID" value="MFC3861402.1"/>
    <property type="molecule type" value="Genomic_DNA"/>
</dbReference>
<dbReference type="Gene3D" id="3.40.50.1010">
    <property type="entry name" value="5'-nuclease"/>
    <property type="match status" value="1"/>
</dbReference>
<accession>A0ABV8AA76</accession>
<comment type="caution">
    <text evidence="1">The sequence shown here is derived from an EMBL/GenBank/DDBJ whole genome shotgun (WGS) entry which is preliminary data.</text>
</comment>
<keyword evidence="2" id="KW-1185">Reference proteome</keyword>
<evidence type="ECO:0000313" key="2">
    <source>
        <dbReference type="Proteomes" id="UP001595748"/>
    </source>
</evidence>
<organism evidence="1 2">
    <name type="scientific">Deinococcus antarcticus</name>
    <dbReference type="NCBI Taxonomy" id="1298767"/>
    <lineage>
        <taxon>Bacteria</taxon>
        <taxon>Thermotogati</taxon>
        <taxon>Deinococcota</taxon>
        <taxon>Deinococci</taxon>
        <taxon>Deinococcales</taxon>
        <taxon>Deinococcaceae</taxon>
        <taxon>Deinococcus</taxon>
    </lineage>
</organism>
<proteinExistence type="predicted"/>
<protein>
    <submittedName>
        <fullName evidence="1">PIN domain nuclease</fullName>
    </submittedName>
</protein>
<dbReference type="Proteomes" id="UP001595748">
    <property type="component" value="Unassembled WGS sequence"/>
</dbReference>
<reference evidence="2" key="1">
    <citation type="journal article" date="2019" name="Int. J. Syst. Evol. Microbiol.">
        <title>The Global Catalogue of Microorganisms (GCM) 10K type strain sequencing project: providing services to taxonomists for standard genome sequencing and annotation.</title>
        <authorList>
            <consortium name="The Broad Institute Genomics Platform"/>
            <consortium name="The Broad Institute Genome Sequencing Center for Infectious Disease"/>
            <person name="Wu L."/>
            <person name="Ma J."/>
        </authorList>
    </citation>
    <scope>NUCLEOTIDE SEQUENCE [LARGE SCALE GENOMIC DNA]</scope>
    <source>
        <strain evidence="2">CCTCC AB 2013263</strain>
    </source>
</reference>
<name>A0ABV8AA76_9DEIO</name>
<gene>
    <name evidence="1" type="ORF">ACFOPQ_11585</name>
</gene>
<dbReference type="InterPro" id="IPR029060">
    <property type="entry name" value="PIN-like_dom_sf"/>
</dbReference>